<dbReference type="Gene3D" id="2.120.10.30">
    <property type="entry name" value="TolB, C-terminal domain"/>
    <property type="match status" value="1"/>
</dbReference>
<gene>
    <name evidence="3" type="ORF">FE840_017985</name>
</gene>
<name>A0ABX6QSM1_9HYPH</name>
<accession>A0ABX6QSM1</accession>
<dbReference type="PANTHER" id="PTHR10907:SF47">
    <property type="entry name" value="REGUCALCIN"/>
    <property type="match status" value="1"/>
</dbReference>
<sequence>MTFSFEILSDTWGHLGESPVLSKDGHYLWWVDTEGWRLLRSHTGTGATETWQTPEIIGCIALRDDGTLLAGLASGLFIFNPQTGLFQQACSPETRNDMRFNDCALDPVGRFWAGTMHRDITEPAGALFCVERDLTHKRFFDGLWTPNGLAFDADRARMYFSDSHPSIQTIWVCDYDLASGNPSNKRVFARTEHVEGRPDGAFVDDSGVYWIAGVGGSQILRFAPTGDMLEPIPVPVTHPTKLVHQGDGLLITTRRTAPANVSDMSGHVLRARRTD</sequence>
<evidence type="ECO:0000259" key="2">
    <source>
        <dbReference type="Pfam" id="PF08450"/>
    </source>
</evidence>
<dbReference type="Proteomes" id="UP000308530">
    <property type="component" value="Plasmid pPRADMK78_01"/>
</dbReference>
<feature type="domain" description="SMP-30/Gluconolactonase/LRE-like region" evidence="2">
    <location>
        <begin position="15"/>
        <end position="253"/>
    </location>
</feature>
<evidence type="ECO:0000313" key="3">
    <source>
        <dbReference type="EMBL" id="QLF71553.1"/>
    </source>
</evidence>
<protein>
    <submittedName>
        <fullName evidence="3">SMP-30/gluconolactonase/LRE family protein</fullName>
    </submittedName>
</protein>
<proteinExistence type="inferred from homology"/>
<dbReference type="SUPFAM" id="SSF63829">
    <property type="entry name" value="Calcium-dependent phosphotriesterase"/>
    <property type="match status" value="1"/>
</dbReference>
<geneLocation type="plasmid" evidence="3 4">
    <name>pPRADMK78_01</name>
</geneLocation>
<dbReference type="PANTHER" id="PTHR10907">
    <property type="entry name" value="REGUCALCIN"/>
    <property type="match status" value="1"/>
</dbReference>
<dbReference type="InterPro" id="IPR005511">
    <property type="entry name" value="SMP-30"/>
</dbReference>
<dbReference type="RefSeq" id="WP_138287464.1">
    <property type="nucleotide sequence ID" value="NZ_CP058351.1"/>
</dbReference>
<evidence type="ECO:0000256" key="1">
    <source>
        <dbReference type="ARBA" id="ARBA00008853"/>
    </source>
</evidence>
<dbReference type="EMBL" id="CP058351">
    <property type="protein sequence ID" value="QLF71553.1"/>
    <property type="molecule type" value="Genomic_DNA"/>
</dbReference>
<dbReference type="PRINTS" id="PR01790">
    <property type="entry name" value="SMP30FAMILY"/>
</dbReference>
<evidence type="ECO:0000313" key="4">
    <source>
        <dbReference type="Proteomes" id="UP000308530"/>
    </source>
</evidence>
<reference evidence="3 4" key="1">
    <citation type="submission" date="2020-06" db="EMBL/GenBank/DDBJ databases">
        <title>Genome sequence of Rhizobium sp strain ADMK78.</title>
        <authorList>
            <person name="Rahi P."/>
        </authorList>
    </citation>
    <scope>NUCLEOTIDE SEQUENCE [LARGE SCALE GENOMIC DNA]</scope>
    <source>
        <strain evidence="3 4">ADMK78</strain>
        <plasmid evidence="3 4">pPRADMK78_01</plasmid>
    </source>
</reference>
<keyword evidence="3" id="KW-0614">Plasmid</keyword>
<dbReference type="InterPro" id="IPR011042">
    <property type="entry name" value="6-blade_b-propeller_TolB-like"/>
</dbReference>
<keyword evidence="4" id="KW-1185">Reference proteome</keyword>
<dbReference type="InterPro" id="IPR013658">
    <property type="entry name" value="SGL"/>
</dbReference>
<organism evidence="3 4">
    <name type="scientific">Peteryoungia desertarenae</name>
    <dbReference type="NCBI Taxonomy" id="1813451"/>
    <lineage>
        <taxon>Bacteria</taxon>
        <taxon>Pseudomonadati</taxon>
        <taxon>Pseudomonadota</taxon>
        <taxon>Alphaproteobacteria</taxon>
        <taxon>Hyphomicrobiales</taxon>
        <taxon>Rhizobiaceae</taxon>
        <taxon>Peteryoungia</taxon>
    </lineage>
</organism>
<comment type="similarity">
    <text evidence="1">Belongs to the SMP-30/CGR1 family.</text>
</comment>
<dbReference type="Pfam" id="PF08450">
    <property type="entry name" value="SGL"/>
    <property type="match status" value="1"/>
</dbReference>